<evidence type="ECO:0000256" key="1">
    <source>
        <dbReference type="SAM" id="MobiDB-lite"/>
    </source>
</evidence>
<sequence length="250" mass="29018">MKNVPNAFNLFNCDKTYNLDTVEKLLLDIKDDIKRKLNFDIKLPIVPPARKQESEAEIKETEGASDKQEQKRTNQKRGKSAENSSKIDVNIRKAPKIQRVKSKEEDDLETGDNIEEDFEMLENPKMPGQSGQSEQENDQETDTPWEMIYPDHDDKNVIVQQPQTSSTEGNSKDGTLVMKLRMRNGSILFKEKDAVWNEKWRPPDGLLEELSENGKMWQKQNWKSTTWRGKTLSALKSKTRPRIHSFLQRL</sequence>
<proteinExistence type="predicted"/>
<comment type="caution">
    <text evidence="2">The sequence shown here is derived from an EMBL/GenBank/DDBJ whole genome shotgun (WGS) entry which is preliminary data.</text>
</comment>
<feature type="compositionally biased region" description="Basic and acidic residues" evidence="1">
    <location>
        <begin position="50"/>
        <end position="72"/>
    </location>
</feature>
<keyword evidence="3" id="KW-1185">Reference proteome</keyword>
<feature type="region of interest" description="Disordered" evidence="1">
    <location>
        <begin position="122"/>
        <end position="141"/>
    </location>
</feature>
<gene>
    <name evidence="2" type="ORF">OS493_028758</name>
</gene>
<name>A0A9W9Y9A9_9CNID</name>
<protein>
    <submittedName>
        <fullName evidence="2">Uncharacterized protein</fullName>
    </submittedName>
</protein>
<evidence type="ECO:0000313" key="3">
    <source>
        <dbReference type="Proteomes" id="UP001163046"/>
    </source>
</evidence>
<organism evidence="2 3">
    <name type="scientific">Desmophyllum pertusum</name>
    <dbReference type="NCBI Taxonomy" id="174260"/>
    <lineage>
        <taxon>Eukaryota</taxon>
        <taxon>Metazoa</taxon>
        <taxon>Cnidaria</taxon>
        <taxon>Anthozoa</taxon>
        <taxon>Hexacorallia</taxon>
        <taxon>Scleractinia</taxon>
        <taxon>Caryophylliina</taxon>
        <taxon>Caryophylliidae</taxon>
        <taxon>Desmophyllum</taxon>
    </lineage>
</organism>
<reference evidence="2" key="1">
    <citation type="submission" date="2023-01" db="EMBL/GenBank/DDBJ databases">
        <title>Genome assembly of the deep-sea coral Lophelia pertusa.</title>
        <authorList>
            <person name="Herrera S."/>
            <person name="Cordes E."/>
        </authorList>
    </citation>
    <scope>NUCLEOTIDE SEQUENCE</scope>
    <source>
        <strain evidence="2">USNM1676648</strain>
        <tissue evidence="2">Polyp</tissue>
    </source>
</reference>
<accession>A0A9W9Y9A9</accession>
<dbReference type="Proteomes" id="UP001163046">
    <property type="component" value="Unassembled WGS sequence"/>
</dbReference>
<dbReference type="EMBL" id="MU827805">
    <property type="protein sequence ID" value="KAJ7326035.1"/>
    <property type="molecule type" value="Genomic_DNA"/>
</dbReference>
<feature type="region of interest" description="Disordered" evidence="1">
    <location>
        <begin position="50"/>
        <end position="112"/>
    </location>
</feature>
<dbReference type="AlphaFoldDB" id="A0A9W9Y9A9"/>
<evidence type="ECO:0000313" key="2">
    <source>
        <dbReference type="EMBL" id="KAJ7326035.1"/>
    </source>
</evidence>